<dbReference type="KEGG" id="haa:A5892_11515"/>
<protein>
    <recommendedName>
        <fullName evidence="4">Asp/Glu/hydantoin racemase</fullName>
    </recommendedName>
</protein>
<accession>A0A172YG19</accession>
<keyword evidence="3" id="KW-1185">Reference proteome</keyword>
<dbReference type="PANTHER" id="PTHR28047:SF5">
    <property type="entry name" value="PROTEIN DCG1"/>
    <property type="match status" value="1"/>
</dbReference>
<dbReference type="Gene3D" id="3.40.50.12500">
    <property type="match status" value="1"/>
</dbReference>
<evidence type="ECO:0008006" key="4">
    <source>
        <dbReference type="Google" id="ProtNLM"/>
    </source>
</evidence>
<dbReference type="InterPro" id="IPR015942">
    <property type="entry name" value="Asp/Glu/hydantoin_racemase"/>
</dbReference>
<dbReference type="InterPro" id="IPR052186">
    <property type="entry name" value="Hydantoin_racemase-like"/>
</dbReference>
<dbReference type="InterPro" id="IPR053714">
    <property type="entry name" value="Iso_Racemase_Enz_sf"/>
</dbReference>
<reference evidence="2 3" key="1">
    <citation type="submission" date="2016-04" db="EMBL/GenBank/DDBJ databases">
        <title>Complete Genome Sequence of Halotalea alkalilenta IHB B 13600.</title>
        <authorList>
            <person name="Swarnkar M.K."/>
            <person name="Sharma A."/>
            <person name="Kaushal K."/>
            <person name="Soni R."/>
            <person name="Rana S."/>
            <person name="Singh A.K."/>
            <person name="Gulati A."/>
        </authorList>
    </citation>
    <scope>NUCLEOTIDE SEQUENCE [LARGE SCALE GENOMIC DNA]</scope>
    <source>
        <strain evidence="2 3">IHB B 13600</strain>
    </source>
</reference>
<comment type="similarity">
    <text evidence="1">Belongs to the HyuE racemase family.</text>
</comment>
<sequence length="244" mass="25862">MRLHVINPNTSTAMSEKIAIAAERASRQAQIVTLTSRHGPASLESHFDEALAVPGLLEQVDLIQREGGSDGILVACFGDPGVLAARELADVPVFGIAEAAMRTAAALGTRFSVVTTLGRTLPIIERVVRESGLERACSRLRACEIPVASLEDTDDGSRGRLLDECRRALDEDGIDTLVLGCAGMADLTDWISAELRVPVIDGVAAGVQLLEGLAHLGLRPAKRFDRTAPPAKPIQGAFAALARR</sequence>
<dbReference type="Proteomes" id="UP000077875">
    <property type="component" value="Chromosome"/>
</dbReference>
<proteinExistence type="inferred from homology"/>
<dbReference type="Pfam" id="PF01177">
    <property type="entry name" value="Asp_Glu_race"/>
    <property type="match status" value="1"/>
</dbReference>
<dbReference type="GO" id="GO:0047661">
    <property type="term" value="F:amino-acid racemase activity"/>
    <property type="evidence" value="ECO:0007669"/>
    <property type="project" value="InterPro"/>
</dbReference>
<dbReference type="AlphaFoldDB" id="A0A172YG19"/>
<name>A0A172YG19_9GAMM</name>
<dbReference type="RefSeq" id="WP_064122924.1">
    <property type="nucleotide sequence ID" value="NZ_CP015243.1"/>
</dbReference>
<evidence type="ECO:0000313" key="2">
    <source>
        <dbReference type="EMBL" id="ANF58012.1"/>
    </source>
</evidence>
<dbReference type="PANTHER" id="PTHR28047">
    <property type="entry name" value="PROTEIN DCG1"/>
    <property type="match status" value="1"/>
</dbReference>
<dbReference type="STRING" id="376489.A5892_11515"/>
<gene>
    <name evidence="2" type="ORF">A5892_11515</name>
</gene>
<evidence type="ECO:0000256" key="1">
    <source>
        <dbReference type="ARBA" id="ARBA00038414"/>
    </source>
</evidence>
<organism evidence="2 3">
    <name type="scientific">Halotalea alkalilenta</name>
    <dbReference type="NCBI Taxonomy" id="376489"/>
    <lineage>
        <taxon>Bacteria</taxon>
        <taxon>Pseudomonadati</taxon>
        <taxon>Pseudomonadota</taxon>
        <taxon>Gammaproteobacteria</taxon>
        <taxon>Oceanospirillales</taxon>
        <taxon>Halomonadaceae</taxon>
        <taxon>Halotalea</taxon>
    </lineage>
</organism>
<evidence type="ECO:0000313" key="3">
    <source>
        <dbReference type="Proteomes" id="UP000077875"/>
    </source>
</evidence>
<dbReference type="EMBL" id="CP015243">
    <property type="protein sequence ID" value="ANF58012.1"/>
    <property type="molecule type" value="Genomic_DNA"/>
</dbReference>